<protein>
    <recommendedName>
        <fullName evidence="3">Site-specific integrase</fullName>
    </recommendedName>
</protein>
<dbReference type="EMBL" id="CP109491">
    <property type="protein sequence ID" value="WUX41851.1"/>
    <property type="molecule type" value="Genomic_DNA"/>
</dbReference>
<dbReference type="Proteomes" id="UP001431926">
    <property type="component" value="Chromosome"/>
</dbReference>
<name>A0ABZ1ZY47_STRAQ</name>
<keyword evidence="2" id="KW-1185">Reference proteome</keyword>
<evidence type="ECO:0000313" key="1">
    <source>
        <dbReference type="EMBL" id="WUX41851.1"/>
    </source>
</evidence>
<proteinExistence type="predicted"/>
<organism evidence="1 2">
    <name type="scientific">Streptomyces anulatus</name>
    <name type="common">Streptomyces chrysomallus</name>
    <dbReference type="NCBI Taxonomy" id="1892"/>
    <lineage>
        <taxon>Bacteria</taxon>
        <taxon>Bacillati</taxon>
        <taxon>Actinomycetota</taxon>
        <taxon>Actinomycetes</taxon>
        <taxon>Kitasatosporales</taxon>
        <taxon>Streptomycetaceae</taxon>
        <taxon>Streptomyces</taxon>
    </lineage>
</organism>
<evidence type="ECO:0008006" key="3">
    <source>
        <dbReference type="Google" id="ProtNLM"/>
    </source>
</evidence>
<accession>A0ABZ1ZY47</accession>
<sequence length="188" mass="21324">MLLAALYAITVYLSGMRDSEAQSLKPGCHFTEPSPDGVLERHKLRSTVFKHREATGEEDTWVVIEPVAEAVAVLEKLTNCDRLFYRHGYQWKNEGIGNTINTLLNTFRDRLAEGRPHDPIPLADGEPWRFSTRQFRRTVAWHIGHQPFGVVAGKIQYKHLKVAMFEGYAGSSASGFRTVVISPTRQNW</sequence>
<dbReference type="RefSeq" id="WP_329359905.1">
    <property type="nucleotide sequence ID" value="NZ_CP109490.1"/>
</dbReference>
<gene>
    <name evidence="1" type="ORF">OG367_39015</name>
</gene>
<reference evidence="1" key="1">
    <citation type="submission" date="2022-10" db="EMBL/GenBank/DDBJ databases">
        <title>The complete genomes of actinobacterial strains from the NBC collection.</title>
        <authorList>
            <person name="Joergensen T.S."/>
            <person name="Alvarez Arevalo M."/>
            <person name="Sterndorff E.B."/>
            <person name="Faurdal D."/>
            <person name="Vuksanovic O."/>
            <person name="Mourched A.-S."/>
            <person name="Charusanti P."/>
            <person name="Shaw S."/>
            <person name="Blin K."/>
            <person name="Weber T."/>
        </authorList>
    </citation>
    <scope>NUCLEOTIDE SEQUENCE</scope>
    <source>
        <strain evidence="1">NBC_01436</strain>
    </source>
</reference>
<evidence type="ECO:0000313" key="2">
    <source>
        <dbReference type="Proteomes" id="UP001431926"/>
    </source>
</evidence>